<dbReference type="SUPFAM" id="SSF48452">
    <property type="entry name" value="TPR-like"/>
    <property type="match status" value="1"/>
</dbReference>
<dbReference type="CDD" id="cd06170">
    <property type="entry name" value="LuxR_C_like"/>
    <property type="match status" value="1"/>
</dbReference>
<keyword evidence="2 4" id="KW-0067">ATP-binding</keyword>
<dbReference type="InterPro" id="IPR036388">
    <property type="entry name" value="WH-like_DNA-bd_sf"/>
</dbReference>
<dbReference type="SMART" id="SM00028">
    <property type="entry name" value="TPR"/>
    <property type="match status" value="2"/>
</dbReference>
<keyword evidence="9" id="KW-1185">Reference proteome</keyword>
<dbReference type="PRINTS" id="PR00364">
    <property type="entry name" value="DISEASERSIST"/>
</dbReference>
<sequence length="1087" mass="118236">MIDDAANRTRRHVNMTVAEELHAVGFEDAEEIGRGGFGAVYRCRQVGLNRTVAVKVLTGELDEENQARFVREQRAMGGLTGHPNIATVLEVGVTSAGRPYLVMPYYPLDSLDALIRRGGPLPVEDVLRIGAGIAGALEGAHRVGIVHRDVKPGNILFTDYGEPALTDFGIARIPGGFETAADIVSASPAFTAPEVLEGRTPTPATDVYGLGATLFCALTGHAAYERRSGEQLVAQFVRIGEGPVADLRDSGFPAEVCAVVESSMHRDPEQRPSAAELGEAIRQVQQRCGYPAGGMALRSGPAAARDDEPQNRQPTSSQTIGRTGNALPELTSFVNRHAELTELKRLLTVSRLVTLAGMGGVGKTRLALRAASAARRDFADGVWAIDLADVRDPSLVAPIVAAALGVRVDSARPVHDTLVELLRSRETLLVVDNCEQVAESMASLAETLLSECPGLRILVTSREPLDIGGEAVRRLPPLSVPAADRKPTLRELRKYDAVTLFADRAAAVVPGFALTDENKAAVGGICSRLDGLPLAIELAAARMRTMSPDQILQRLTDRFALLTRGHRTAPTRQQTLRWCIDWSYQLCTPAEQRLWARLSVFAGGFELDAVEAVCGADTEAAELLDVLSWLVDKSVVIREEPQGVVRFRMLDTVRDYGQDKLREAGAEEDLQRRHRDWYQLLVLDAEADWISDRQLDWMSRLDREQGNIRAVLEFCMSDPTEQSAEAGLRITAASFVFWSFRGLFGEGRRWLDRAQAHPCARSTADQVRALHASVFMATRQWDLETAATLLAQVRVLAERDPTPMNQALIAYAEGDLALYLDEPARAVSCINGAIEVLSSDPRGGLHVAALLLLGVAYAQQGDTGRAVECYQQILSITEAAGELLFRSTALGMTGIAAWQQGENSRAQDLLRESLRLNQRVRSLLVAALDLEVLAWIAAGTDDQRAAVLMGAAANMMRTAPGAAIYFPQMVEAHLDCERVVRRALGEARFDAAWRRGRAMRINAAVAYALNEEQPAGTPPVSRPTLTKRERQVADLVAEGLTNKQIASRLVISQRTADAHVANILAKLELTSRTQIATWIGDAARHES</sequence>
<evidence type="ECO:0000256" key="3">
    <source>
        <dbReference type="PROSITE-ProRule" id="PRU00339"/>
    </source>
</evidence>
<dbReference type="PANTHER" id="PTHR47691:SF3">
    <property type="entry name" value="HTH-TYPE TRANSCRIPTIONAL REGULATOR RV0890C-RELATED"/>
    <property type="match status" value="1"/>
</dbReference>
<evidence type="ECO:0000259" key="7">
    <source>
        <dbReference type="PROSITE" id="PS50043"/>
    </source>
</evidence>
<feature type="domain" description="Protein kinase" evidence="6">
    <location>
        <begin position="26"/>
        <end position="284"/>
    </location>
</feature>
<evidence type="ECO:0000256" key="4">
    <source>
        <dbReference type="PROSITE-ProRule" id="PRU10141"/>
    </source>
</evidence>
<evidence type="ECO:0000256" key="2">
    <source>
        <dbReference type="ARBA" id="ARBA00022840"/>
    </source>
</evidence>
<dbReference type="InterPro" id="IPR027417">
    <property type="entry name" value="P-loop_NTPase"/>
</dbReference>
<feature type="repeat" description="TPR" evidence="3">
    <location>
        <begin position="847"/>
        <end position="880"/>
    </location>
</feature>
<keyword evidence="1 4" id="KW-0547">Nucleotide-binding</keyword>
<dbReference type="InterPro" id="IPR019734">
    <property type="entry name" value="TPR_rpt"/>
</dbReference>
<dbReference type="EMBL" id="JAHKNI010000005">
    <property type="protein sequence ID" value="MBU3063252.1"/>
    <property type="molecule type" value="Genomic_DNA"/>
</dbReference>
<evidence type="ECO:0000256" key="5">
    <source>
        <dbReference type="SAM" id="MobiDB-lite"/>
    </source>
</evidence>
<dbReference type="InterPro" id="IPR058852">
    <property type="entry name" value="HTH_77"/>
</dbReference>
<dbReference type="SUPFAM" id="SSF56112">
    <property type="entry name" value="Protein kinase-like (PK-like)"/>
    <property type="match status" value="1"/>
</dbReference>
<organism evidence="8 9">
    <name type="scientific">Nocardia albiluteola</name>
    <dbReference type="NCBI Taxonomy" id="2842303"/>
    <lineage>
        <taxon>Bacteria</taxon>
        <taxon>Bacillati</taxon>
        <taxon>Actinomycetota</taxon>
        <taxon>Actinomycetes</taxon>
        <taxon>Mycobacteriales</taxon>
        <taxon>Nocardiaceae</taxon>
        <taxon>Nocardia</taxon>
    </lineage>
</organism>
<dbReference type="SMART" id="SM00421">
    <property type="entry name" value="HTH_LUXR"/>
    <property type="match status" value="1"/>
</dbReference>
<dbReference type="PRINTS" id="PR00038">
    <property type="entry name" value="HTHLUXR"/>
</dbReference>
<dbReference type="GO" id="GO:0016301">
    <property type="term" value="F:kinase activity"/>
    <property type="evidence" value="ECO:0007669"/>
    <property type="project" value="UniProtKB-KW"/>
</dbReference>
<dbReference type="Gene3D" id="3.40.50.300">
    <property type="entry name" value="P-loop containing nucleotide triphosphate hydrolases"/>
    <property type="match status" value="1"/>
</dbReference>
<dbReference type="InterPro" id="IPR011990">
    <property type="entry name" value="TPR-like_helical_dom_sf"/>
</dbReference>
<dbReference type="SMART" id="SM00220">
    <property type="entry name" value="S_TKc"/>
    <property type="match status" value="1"/>
</dbReference>
<feature type="binding site" evidence="4">
    <location>
        <position position="55"/>
    </location>
    <ligand>
        <name>ATP</name>
        <dbReference type="ChEBI" id="CHEBI:30616"/>
    </ligand>
</feature>
<keyword evidence="8" id="KW-0418">Kinase</keyword>
<dbReference type="Gene3D" id="1.10.510.10">
    <property type="entry name" value="Transferase(Phosphotransferase) domain 1"/>
    <property type="match status" value="1"/>
</dbReference>
<dbReference type="InterPro" id="IPR000792">
    <property type="entry name" value="Tscrpt_reg_LuxR_C"/>
</dbReference>
<dbReference type="RefSeq" id="WP_215918160.1">
    <property type="nucleotide sequence ID" value="NZ_JAHKNI010000005.1"/>
</dbReference>
<dbReference type="PANTHER" id="PTHR47691">
    <property type="entry name" value="REGULATOR-RELATED"/>
    <property type="match status" value="1"/>
</dbReference>
<gene>
    <name evidence="8" type="ORF">KO481_17160</name>
</gene>
<dbReference type="InterPro" id="IPR016032">
    <property type="entry name" value="Sig_transdc_resp-reg_C-effctor"/>
</dbReference>
<dbReference type="Gene3D" id="1.10.10.10">
    <property type="entry name" value="Winged helix-like DNA-binding domain superfamily/Winged helix DNA-binding domain"/>
    <property type="match status" value="1"/>
</dbReference>
<reference evidence="8 9" key="1">
    <citation type="submission" date="2021-06" db="EMBL/GenBank/DDBJ databases">
        <title>Actinomycetes sequencing.</title>
        <authorList>
            <person name="Shan Q."/>
        </authorList>
    </citation>
    <scope>NUCLEOTIDE SEQUENCE [LARGE SCALE GENOMIC DNA]</scope>
    <source>
        <strain evidence="8 9">NEAU-G5</strain>
    </source>
</reference>
<feature type="compositionally biased region" description="Polar residues" evidence="5">
    <location>
        <begin position="311"/>
        <end position="322"/>
    </location>
</feature>
<dbReference type="SUPFAM" id="SSF52540">
    <property type="entry name" value="P-loop containing nucleoside triphosphate hydrolases"/>
    <property type="match status" value="1"/>
</dbReference>
<name>A0ABS6AYX8_9NOCA</name>
<dbReference type="PROSITE" id="PS50011">
    <property type="entry name" value="PROTEIN_KINASE_DOM"/>
    <property type="match status" value="1"/>
</dbReference>
<dbReference type="PROSITE" id="PS50005">
    <property type="entry name" value="TPR"/>
    <property type="match status" value="1"/>
</dbReference>
<dbReference type="Pfam" id="PF00196">
    <property type="entry name" value="GerE"/>
    <property type="match status" value="1"/>
</dbReference>
<dbReference type="PROSITE" id="PS00107">
    <property type="entry name" value="PROTEIN_KINASE_ATP"/>
    <property type="match status" value="1"/>
</dbReference>
<dbReference type="CDD" id="cd14014">
    <property type="entry name" value="STKc_PknB_like"/>
    <property type="match status" value="1"/>
</dbReference>
<dbReference type="Gene3D" id="3.30.200.20">
    <property type="entry name" value="Phosphorylase Kinase, domain 1"/>
    <property type="match status" value="1"/>
</dbReference>
<dbReference type="InterPro" id="IPR011009">
    <property type="entry name" value="Kinase-like_dom_sf"/>
</dbReference>
<dbReference type="Pfam" id="PF00069">
    <property type="entry name" value="Pkinase"/>
    <property type="match status" value="1"/>
</dbReference>
<accession>A0ABS6AYX8</accession>
<feature type="domain" description="HTH luxR-type" evidence="7">
    <location>
        <begin position="1018"/>
        <end position="1083"/>
    </location>
</feature>
<dbReference type="PROSITE" id="PS00108">
    <property type="entry name" value="PROTEIN_KINASE_ST"/>
    <property type="match status" value="1"/>
</dbReference>
<feature type="region of interest" description="Disordered" evidence="5">
    <location>
        <begin position="295"/>
        <end position="325"/>
    </location>
</feature>
<dbReference type="Pfam" id="PF13424">
    <property type="entry name" value="TPR_12"/>
    <property type="match status" value="1"/>
</dbReference>
<dbReference type="SUPFAM" id="SSF46894">
    <property type="entry name" value="C-terminal effector domain of the bipartite response regulators"/>
    <property type="match status" value="1"/>
</dbReference>
<protein>
    <submittedName>
        <fullName evidence="8">Protein kinase</fullName>
    </submittedName>
</protein>
<comment type="caution">
    <text evidence="8">The sequence shown here is derived from an EMBL/GenBank/DDBJ whole genome shotgun (WGS) entry which is preliminary data.</text>
</comment>
<dbReference type="Pfam" id="PF25872">
    <property type="entry name" value="HTH_77"/>
    <property type="match status" value="1"/>
</dbReference>
<evidence type="ECO:0000313" key="9">
    <source>
        <dbReference type="Proteomes" id="UP000733379"/>
    </source>
</evidence>
<dbReference type="InterPro" id="IPR002182">
    <property type="entry name" value="NB-ARC"/>
</dbReference>
<evidence type="ECO:0000313" key="8">
    <source>
        <dbReference type="EMBL" id="MBU3063252.1"/>
    </source>
</evidence>
<dbReference type="PROSITE" id="PS50043">
    <property type="entry name" value="HTH_LUXR_2"/>
    <property type="match status" value="1"/>
</dbReference>
<dbReference type="InterPro" id="IPR000719">
    <property type="entry name" value="Prot_kinase_dom"/>
</dbReference>
<keyword evidence="3" id="KW-0802">TPR repeat</keyword>
<proteinExistence type="predicted"/>
<dbReference type="Gene3D" id="1.25.40.10">
    <property type="entry name" value="Tetratricopeptide repeat domain"/>
    <property type="match status" value="1"/>
</dbReference>
<dbReference type="Proteomes" id="UP000733379">
    <property type="component" value="Unassembled WGS sequence"/>
</dbReference>
<keyword evidence="8" id="KW-0808">Transferase</keyword>
<evidence type="ECO:0000256" key="1">
    <source>
        <dbReference type="ARBA" id="ARBA00022741"/>
    </source>
</evidence>
<evidence type="ECO:0000259" key="6">
    <source>
        <dbReference type="PROSITE" id="PS50011"/>
    </source>
</evidence>
<dbReference type="InterPro" id="IPR017441">
    <property type="entry name" value="Protein_kinase_ATP_BS"/>
</dbReference>
<dbReference type="InterPro" id="IPR008271">
    <property type="entry name" value="Ser/Thr_kinase_AS"/>
</dbReference>
<dbReference type="Pfam" id="PF00931">
    <property type="entry name" value="NB-ARC"/>
    <property type="match status" value="1"/>
</dbReference>